<proteinExistence type="predicted"/>
<reference evidence="1" key="1">
    <citation type="submission" date="2021-02" db="EMBL/GenBank/DDBJ databases">
        <authorList>
            <person name="Nowell W R."/>
        </authorList>
    </citation>
    <scope>NUCLEOTIDE SEQUENCE</scope>
</reference>
<dbReference type="Proteomes" id="UP000682733">
    <property type="component" value="Unassembled WGS sequence"/>
</dbReference>
<organism evidence="1 2">
    <name type="scientific">Didymodactylos carnosus</name>
    <dbReference type="NCBI Taxonomy" id="1234261"/>
    <lineage>
        <taxon>Eukaryota</taxon>
        <taxon>Metazoa</taxon>
        <taxon>Spiralia</taxon>
        <taxon>Gnathifera</taxon>
        <taxon>Rotifera</taxon>
        <taxon>Eurotatoria</taxon>
        <taxon>Bdelloidea</taxon>
        <taxon>Philodinida</taxon>
        <taxon>Philodinidae</taxon>
        <taxon>Didymodactylos</taxon>
    </lineage>
</organism>
<comment type="caution">
    <text evidence="1">The sequence shown here is derived from an EMBL/GenBank/DDBJ whole genome shotgun (WGS) entry which is preliminary data.</text>
</comment>
<name>A0A8S2XB15_9BILA</name>
<dbReference type="EMBL" id="CAJOBA010091301">
    <property type="protein sequence ID" value="CAF4485755.1"/>
    <property type="molecule type" value="Genomic_DNA"/>
</dbReference>
<accession>A0A8S2XB15</accession>
<gene>
    <name evidence="1" type="ORF">TMI583_LOCUS47344</name>
</gene>
<sequence>QGIGFYGIDTQLVDLLNKYKLENIINILLANGINDLETLHEKRDEVMNSTHFIDINQHFQFKKLIESIKTPVLMYLEWLNFPQSRAIAGEKLQTFSVVANENITDRVRLEEKSKQQ</sequence>
<protein>
    <submittedName>
        <fullName evidence="1">Uncharacterized protein</fullName>
    </submittedName>
</protein>
<feature type="non-terminal residue" evidence="1">
    <location>
        <position position="1"/>
    </location>
</feature>
<evidence type="ECO:0000313" key="1">
    <source>
        <dbReference type="EMBL" id="CAF4485755.1"/>
    </source>
</evidence>
<evidence type="ECO:0000313" key="2">
    <source>
        <dbReference type="Proteomes" id="UP000682733"/>
    </source>
</evidence>
<dbReference type="AlphaFoldDB" id="A0A8S2XB15"/>